<name>A0A0E9WP15_ANGAN</name>
<sequence length="54" mass="6145">MILIGTSRLSESTERSRLRGLSKPKGRVGNLFLFIIPSITQSILQGRRRIKCIF</sequence>
<dbReference type="AlphaFoldDB" id="A0A0E9WP15"/>
<protein>
    <submittedName>
        <fullName evidence="1">Uncharacterized protein</fullName>
    </submittedName>
</protein>
<accession>A0A0E9WP15</accession>
<dbReference type="EMBL" id="GBXM01016470">
    <property type="protein sequence ID" value="JAH92107.1"/>
    <property type="molecule type" value="Transcribed_RNA"/>
</dbReference>
<organism evidence="1">
    <name type="scientific">Anguilla anguilla</name>
    <name type="common">European freshwater eel</name>
    <name type="synonym">Muraena anguilla</name>
    <dbReference type="NCBI Taxonomy" id="7936"/>
    <lineage>
        <taxon>Eukaryota</taxon>
        <taxon>Metazoa</taxon>
        <taxon>Chordata</taxon>
        <taxon>Craniata</taxon>
        <taxon>Vertebrata</taxon>
        <taxon>Euteleostomi</taxon>
        <taxon>Actinopterygii</taxon>
        <taxon>Neopterygii</taxon>
        <taxon>Teleostei</taxon>
        <taxon>Anguilliformes</taxon>
        <taxon>Anguillidae</taxon>
        <taxon>Anguilla</taxon>
    </lineage>
</organism>
<reference evidence="1" key="1">
    <citation type="submission" date="2014-11" db="EMBL/GenBank/DDBJ databases">
        <authorList>
            <person name="Amaro Gonzalez C."/>
        </authorList>
    </citation>
    <scope>NUCLEOTIDE SEQUENCE</scope>
</reference>
<reference evidence="1" key="2">
    <citation type="journal article" date="2015" name="Fish Shellfish Immunol.">
        <title>Early steps in the European eel (Anguilla anguilla)-Vibrio vulnificus interaction in the gills: Role of the RtxA13 toxin.</title>
        <authorList>
            <person name="Callol A."/>
            <person name="Pajuelo D."/>
            <person name="Ebbesson L."/>
            <person name="Teles M."/>
            <person name="MacKenzie S."/>
            <person name="Amaro C."/>
        </authorList>
    </citation>
    <scope>NUCLEOTIDE SEQUENCE</scope>
</reference>
<evidence type="ECO:0000313" key="1">
    <source>
        <dbReference type="EMBL" id="JAH92107.1"/>
    </source>
</evidence>
<proteinExistence type="predicted"/>